<sequence length="320" mass="35221">MLTPTKIQNEEQNAVQTVIQNVTKQRTALAKQQEECDRFMFARQRAAKEFKHNLFEKAIHAAGMDPEELIQRQKKDAESVMRFIAKQKQTILSQSSLNNRQNELKNKARLQRWQQISSHKLMPTEQSIVLTLDTAAEILLSDEGTTSIGANNNLAFTKAFVSSGGYLGGPITGDLVYVDWLFVWSPPRSGRLDATSFLTMNGTSTLLTNSTCDGGSSSSSINGSMTLHQGNVEDSSSTDIFDSEVSSSWGDSLGAANTIALDETDVVGYRPTQFPVVAETPIVITVSASLYVSVFNGQAELDFMTGDFRLNVPYVFLQLI</sequence>
<evidence type="ECO:0000313" key="2">
    <source>
        <dbReference type="EMBL" id="STY21718.1"/>
    </source>
</evidence>
<name>A0A378L799_9GAMM</name>
<keyword evidence="3" id="KW-1185">Reference proteome</keyword>
<dbReference type="Proteomes" id="UP000255110">
    <property type="component" value="Unassembled WGS sequence"/>
</dbReference>
<reference evidence="2 4" key="2">
    <citation type="submission" date="2018-06" db="EMBL/GenBank/DDBJ databases">
        <authorList>
            <consortium name="Pathogen Informatics"/>
            <person name="Doyle S."/>
        </authorList>
    </citation>
    <scope>NUCLEOTIDE SEQUENCE [LARGE SCALE GENOMIC DNA]</scope>
    <source>
        <strain evidence="2 4">NCTC11991</strain>
    </source>
</reference>
<dbReference type="Proteomes" id="UP000054820">
    <property type="component" value="Unassembled WGS sequence"/>
</dbReference>
<protein>
    <submittedName>
        <fullName evidence="2">Uncharacterized protein</fullName>
    </submittedName>
</protein>
<proteinExistence type="predicted"/>
<dbReference type="EMBL" id="UGOY01000001">
    <property type="protein sequence ID" value="STY21718.1"/>
    <property type="molecule type" value="Genomic_DNA"/>
</dbReference>
<evidence type="ECO:0000313" key="4">
    <source>
        <dbReference type="Proteomes" id="UP000255110"/>
    </source>
</evidence>
<evidence type="ECO:0000313" key="1">
    <source>
        <dbReference type="EMBL" id="KTD77416.1"/>
    </source>
</evidence>
<dbReference type="RefSeq" id="WP_058477324.1">
    <property type="nucleotide sequence ID" value="NZ_CAAAIO010000047.1"/>
</dbReference>
<dbReference type="AlphaFoldDB" id="A0A378L799"/>
<accession>A0A378L799</accession>
<evidence type="ECO:0000313" key="3">
    <source>
        <dbReference type="Proteomes" id="UP000054820"/>
    </source>
</evidence>
<gene>
    <name evidence="1" type="ORF">Lstg_1773</name>
    <name evidence="2" type="ORF">NCTC11991_00286</name>
</gene>
<organism evidence="2 4">
    <name type="scientific">Legionella steigerwaltii</name>
    <dbReference type="NCBI Taxonomy" id="460"/>
    <lineage>
        <taxon>Bacteria</taxon>
        <taxon>Pseudomonadati</taxon>
        <taxon>Pseudomonadota</taxon>
        <taxon>Gammaproteobacteria</taxon>
        <taxon>Legionellales</taxon>
        <taxon>Legionellaceae</taxon>
        <taxon>Legionella</taxon>
    </lineage>
</organism>
<reference evidence="1 3" key="1">
    <citation type="submission" date="2015-11" db="EMBL/GenBank/DDBJ databases">
        <title>Genomic analysis of 38 Legionella species identifies large and diverse effector repertoires.</title>
        <authorList>
            <person name="Burstein D."/>
            <person name="Amaro F."/>
            <person name="Zusman T."/>
            <person name="Lifshitz Z."/>
            <person name="Cohen O."/>
            <person name="Gilbert J.A."/>
            <person name="Pupko T."/>
            <person name="Shuman H.A."/>
            <person name="Segal G."/>
        </authorList>
    </citation>
    <scope>NUCLEOTIDE SEQUENCE [LARGE SCALE GENOMIC DNA]</scope>
    <source>
        <strain evidence="1 3">SC-18-C9</strain>
    </source>
</reference>
<dbReference type="EMBL" id="LNYZ01000013">
    <property type="protein sequence ID" value="KTD77416.1"/>
    <property type="molecule type" value="Genomic_DNA"/>
</dbReference>